<dbReference type="PROSITE" id="PS51257">
    <property type="entry name" value="PROKAR_LIPOPROTEIN"/>
    <property type="match status" value="1"/>
</dbReference>
<reference evidence="2" key="1">
    <citation type="submission" date="2016-11" db="EMBL/GenBank/DDBJ databases">
        <authorList>
            <person name="Varghese N."/>
            <person name="Submissions S."/>
        </authorList>
    </citation>
    <scope>NUCLEOTIDE SEQUENCE [LARGE SCALE GENOMIC DNA]</scope>
    <source>
        <strain evidence="2">DSM 16478</strain>
    </source>
</reference>
<dbReference type="Gene3D" id="1.25.40.10">
    <property type="entry name" value="Tetratricopeptide repeat domain"/>
    <property type="match status" value="1"/>
</dbReference>
<proteinExistence type="predicted"/>
<dbReference type="AlphaFoldDB" id="A0A1M6NGE3"/>
<dbReference type="SUPFAM" id="SSF48452">
    <property type="entry name" value="TPR-like"/>
    <property type="match status" value="1"/>
</dbReference>
<gene>
    <name evidence="1" type="ORF">SAMN04488007_2046</name>
</gene>
<evidence type="ECO:0008006" key="3">
    <source>
        <dbReference type="Google" id="ProtNLM"/>
    </source>
</evidence>
<sequence>MKNLFTCIMLFFTSILLACGGGEWYGGFYNLFKQTNISADEFYPFLRDEYSHFYEEHYYYDENSKKVYPKGNVQLWKSMLTNWTTSEIEKAVYNYPDFDWKNKKSNLEKDVKNYLEFAQKCSEVFSHRSAVSTWDYDAALLRSEYETLDAQELVAEANTLIGTISDEQLKARYYYQIIRALHYTKNYSDAIVFFKNTIENNVPKNEIYFYILDQVAGCHYSSGNYDIAAYYFTKVLNKSIDRKKSSYNSFNFCTFKNVDGSHYSKGIEDEKDLLLIRSLRDFSDEVNNIKKFIKLDANDARVELLFMRALSNVEREVWSTDSYEHKKELPYLANKKHENLLQIAEQQMTSATIKNKDFWKLSSSYLSFINKDITAAENKLKGVKTFSDQKKILSIVYQVFSWKTISPENENYINKILLNNPIKDNSIWNDENDWRYLILDKIAHTYFDNGKIAKAFLVHNTIEKTNKIQSLVLLDDLERFYLKPDKSDYEKYLLKVNTSENVNYLDYINYQKGVFYLYEKNPEMALIFFNKNKTYVGAKPIPALIFSNNIMECFDCLESEVMVDQVYKAFPFITAKFNRKQLAENLIALERLRHDEKQWKVKLANYLLGNYYFNISNTGYYRGLLTSNTNGGSYNYMYNDQIKEADAIIKNKENYNLSNIYLHDKNYFDMSTVAMGYYQNTIDLSTDKELNARCLYLMAKCELNRFYNVGASETFEVKQNEYYTFNLPQYKSFKTLKEEYSSTDFYDMIISECSYFKLYTAQ</sequence>
<dbReference type="EMBL" id="FQZX01000001">
    <property type="protein sequence ID" value="SHJ94790.1"/>
    <property type="molecule type" value="Genomic_DNA"/>
</dbReference>
<keyword evidence="2" id="KW-1185">Reference proteome</keyword>
<dbReference type="Proteomes" id="UP000184314">
    <property type="component" value="Unassembled WGS sequence"/>
</dbReference>
<protein>
    <recommendedName>
        <fullName evidence="3">Tetratricopeptide repeat-containing protein</fullName>
    </recommendedName>
</protein>
<dbReference type="RefSeq" id="WP_073243588.1">
    <property type="nucleotide sequence ID" value="NZ_FQZX01000001.1"/>
</dbReference>
<evidence type="ECO:0000313" key="1">
    <source>
        <dbReference type="EMBL" id="SHJ94790.1"/>
    </source>
</evidence>
<evidence type="ECO:0000313" key="2">
    <source>
        <dbReference type="Proteomes" id="UP000184314"/>
    </source>
</evidence>
<dbReference type="InterPro" id="IPR011990">
    <property type="entry name" value="TPR-like_helical_dom_sf"/>
</dbReference>
<accession>A0A1M6NGE3</accession>
<dbReference type="OrthoDB" id="1109163at2"/>
<organism evidence="1 2">
    <name type="scientific">Maribacter aquivivus</name>
    <dbReference type="NCBI Taxonomy" id="228958"/>
    <lineage>
        <taxon>Bacteria</taxon>
        <taxon>Pseudomonadati</taxon>
        <taxon>Bacteroidota</taxon>
        <taxon>Flavobacteriia</taxon>
        <taxon>Flavobacteriales</taxon>
        <taxon>Flavobacteriaceae</taxon>
        <taxon>Maribacter</taxon>
    </lineage>
</organism>
<name>A0A1M6NGE3_9FLAO</name>
<dbReference type="STRING" id="228958.SAMN04488007_2046"/>